<keyword evidence="4 8" id="KW-0812">Transmembrane</keyword>
<dbReference type="PANTHER" id="PTHR15486">
    <property type="entry name" value="ANCIENT UBIQUITOUS PROTEIN"/>
    <property type="match status" value="1"/>
</dbReference>
<dbReference type="Gramene" id="SIN_1007701.t">
    <property type="protein sequence ID" value="SIN_1007701.t"/>
    <property type="gene ID" value="SIN_1007701"/>
</dbReference>
<keyword evidence="10" id="KW-1185">Reference proteome</keyword>
<evidence type="ECO:0000256" key="7">
    <source>
        <dbReference type="ARBA" id="ARBA00023315"/>
    </source>
</evidence>
<protein>
    <submittedName>
        <fullName evidence="11">Probable glycerol-3-phosphate acyltransferase 3</fullName>
    </submittedName>
</protein>
<organism evidence="10 11">
    <name type="scientific">Sesamum indicum</name>
    <name type="common">Oriental sesame</name>
    <name type="synonym">Sesamum orientale</name>
    <dbReference type="NCBI Taxonomy" id="4182"/>
    <lineage>
        <taxon>Eukaryota</taxon>
        <taxon>Viridiplantae</taxon>
        <taxon>Streptophyta</taxon>
        <taxon>Embryophyta</taxon>
        <taxon>Tracheophyta</taxon>
        <taxon>Spermatophyta</taxon>
        <taxon>Magnoliopsida</taxon>
        <taxon>eudicotyledons</taxon>
        <taxon>Gunneridae</taxon>
        <taxon>Pentapetalae</taxon>
        <taxon>asterids</taxon>
        <taxon>lamiids</taxon>
        <taxon>Lamiales</taxon>
        <taxon>Pedaliaceae</taxon>
        <taxon>Sesamum</taxon>
    </lineage>
</organism>
<proteinExistence type="inferred from homology"/>
<gene>
    <name evidence="11" type="primary">LOC105161787</name>
</gene>
<dbReference type="GO" id="GO:0016791">
    <property type="term" value="F:phosphatase activity"/>
    <property type="evidence" value="ECO:0007669"/>
    <property type="project" value="TreeGrafter"/>
</dbReference>
<dbReference type="AlphaFoldDB" id="A0A6I9T2Q9"/>
<dbReference type="Proteomes" id="UP000504604">
    <property type="component" value="Linkage group LG5"/>
</dbReference>
<dbReference type="SUPFAM" id="SSF69593">
    <property type="entry name" value="Glycerol-3-phosphate (1)-acyltransferase"/>
    <property type="match status" value="1"/>
</dbReference>
<keyword evidence="6 8" id="KW-0472">Membrane</keyword>
<accession>A0A6I9T2Q9</accession>
<name>A0A6I9T2Q9_SESIN</name>
<evidence type="ECO:0000256" key="3">
    <source>
        <dbReference type="ARBA" id="ARBA00022679"/>
    </source>
</evidence>
<feature type="transmembrane region" description="Helical" evidence="8">
    <location>
        <begin position="269"/>
        <end position="288"/>
    </location>
</feature>
<dbReference type="OrthoDB" id="1854593at2759"/>
<dbReference type="GeneID" id="105161787"/>
<dbReference type="RefSeq" id="XP_011077903.1">
    <property type="nucleotide sequence ID" value="XM_011079601.2"/>
</dbReference>
<keyword evidence="5 8" id="KW-1133">Transmembrane helix</keyword>
<evidence type="ECO:0000313" key="10">
    <source>
        <dbReference type="Proteomes" id="UP000504604"/>
    </source>
</evidence>
<dbReference type="GO" id="GO:0016020">
    <property type="term" value="C:membrane"/>
    <property type="evidence" value="ECO:0007669"/>
    <property type="project" value="UniProtKB-SubCell"/>
</dbReference>
<keyword evidence="7 11" id="KW-0012">Acyltransferase</keyword>
<evidence type="ECO:0000256" key="2">
    <source>
        <dbReference type="ARBA" id="ARBA00007937"/>
    </source>
</evidence>
<evidence type="ECO:0000256" key="4">
    <source>
        <dbReference type="ARBA" id="ARBA00022692"/>
    </source>
</evidence>
<dbReference type="InterPro" id="IPR002123">
    <property type="entry name" value="Plipid/glycerol_acylTrfase"/>
</dbReference>
<dbReference type="Pfam" id="PF01553">
    <property type="entry name" value="Acyltransferase"/>
    <property type="match status" value="1"/>
</dbReference>
<evidence type="ECO:0000313" key="11">
    <source>
        <dbReference type="RefSeq" id="XP_011077903.1"/>
    </source>
</evidence>
<dbReference type="InParanoid" id="A0A6I9T2Q9"/>
<reference evidence="11" key="1">
    <citation type="submission" date="2025-08" db="UniProtKB">
        <authorList>
            <consortium name="RefSeq"/>
        </authorList>
    </citation>
    <scope>IDENTIFICATION</scope>
</reference>
<sequence length="521" mass="59809">MALMKPLSVQKLPLLFSILILKHFRNPKRTTHQGNFYTADSVEYHKFQVLGQRQDLEDQFLIFNVETSLLRSSSLFPYFLLVAFEAGSPIRAFIFLILYPFITVCRDGLALKLMVMICFFGISKDRFREGRAVLPKFFLENVGRESFEVLRRGKKTVGVSNLPHVMVESFLRDHLDIDYVVGKDLKVFCGYFVGLMEERRKLIVPDNVLHNAIGISGCKKDFDCPWFAHCKEIYLVNEQERRNWHQLPRNSYPKPLIFHDGRLAFQPSFLAALAMFMWLPLGFTLAIIRTLIALTLPFEIAIPLMHFIGIRIRVSKPHSFSNRKHGEAKRRLYVSNHKTLLDPIVVSYATRNTTLTAVTYSLSRMSEIISPIKTVRLTRHRDQDAELMHKLLSQNDLVVCPEGTTCRESYLLRFSPLFSEISNEVFPVAVNCHISMFYGTTARGLKFLDPFFFLMNPWPSYSARFLGVIHRAGGSRFEAADLVQSEIGKALGFTCTKLTRKDKYLILAGNDGVVRDGSRRT</sequence>
<comment type="similarity">
    <text evidence="2">Belongs to the GPAT/DAPAT family.</text>
</comment>
<dbReference type="Pfam" id="PF23270">
    <property type="entry name" value="HAD_RAM2_N"/>
    <property type="match status" value="1"/>
</dbReference>
<dbReference type="InterPro" id="IPR056462">
    <property type="entry name" value="HAD_RAM2/GPAT1-8"/>
</dbReference>
<keyword evidence="3" id="KW-0808">Transferase</keyword>
<evidence type="ECO:0000256" key="6">
    <source>
        <dbReference type="ARBA" id="ARBA00023136"/>
    </source>
</evidence>
<evidence type="ECO:0000256" key="5">
    <source>
        <dbReference type="ARBA" id="ARBA00022989"/>
    </source>
</evidence>
<feature type="transmembrane region" description="Helical" evidence="8">
    <location>
        <begin position="294"/>
        <end position="314"/>
    </location>
</feature>
<dbReference type="KEGG" id="sind:105161787"/>
<evidence type="ECO:0000256" key="1">
    <source>
        <dbReference type="ARBA" id="ARBA00004141"/>
    </source>
</evidence>
<feature type="domain" description="Phospholipid/glycerol acyltransferase" evidence="9">
    <location>
        <begin position="331"/>
        <end position="433"/>
    </location>
</feature>
<dbReference type="SMART" id="SM00563">
    <property type="entry name" value="PlsC"/>
    <property type="match status" value="1"/>
</dbReference>
<comment type="subcellular location">
    <subcellularLocation>
        <location evidence="1">Membrane</location>
        <topology evidence="1">Multi-pass membrane protein</topology>
    </subcellularLocation>
</comment>
<dbReference type="PANTHER" id="PTHR15486:SF62">
    <property type="entry name" value="GLYCEROL-3-PHOSPHATE ACYLTRANSFERASE 2-RELATED"/>
    <property type="match status" value="1"/>
</dbReference>
<dbReference type="GO" id="GO:0010143">
    <property type="term" value="P:cutin biosynthetic process"/>
    <property type="evidence" value="ECO:0007669"/>
    <property type="project" value="TreeGrafter"/>
</dbReference>
<dbReference type="GO" id="GO:0090447">
    <property type="term" value="F:glycerol-3-phosphate 2-O-acyltransferase activity"/>
    <property type="evidence" value="ECO:0007669"/>
    <property type="project" value="TreeGrafter"/>
</dbReference>
<evidence type="ECO:0000259" key="9">
    <source>
        <dbReference type="SMART" id="SM00563"/>
    </source>
</evidence>
<evidence type="ECO:0000256" key="8">
    <source>
        <dbReference type="SAM" id="Phobius"/>
    </source>
</evidence>